<evidence type="ECO:0000313" key="4">
    <source>
        <dbReference type="Proteomes" id="UP000053647"/>
    </source>
</evidence>
<dbReference type="HOGENOM" id="CLU_065000_0_1_1"/>
<accession>A0A0C9SNS4</accession>
<evidence type="ECO:0000313" key="3">
    <source>
        <dbReference type="EMBL" id="KIJ08389.1"/>
    </source>
</evidence>
<feature type="transmembrane region" description="Helical" evidence="2">
    <location>
        <begin position="103"/>
        <end position="130"/>
    </location>
</feature>
<keyword evidence="2" id="KW-0812">Transmembrane</keyword>
<feature type="region of interest" description="Disordered" evidence="1">
    <location>
        <begin position="30"/>
        <end position="53"/>
    </location>
</feature>
<feature type="transmembrane region" description="Helical" evidence="2">
    <location>
        <begin position="215"/>
        <end position="239"/>
    </location>
</feature>
<organism evidence="3 4">
    <name type="scientific">Paxillus involutus ATCC 200175</name>
    <dbReference type="NCBI Taxonomy" id="664439"/>
    <lineage>
        <taxon>Eukaryota</taxon>
        <taxon>Fungi</taxon>
        <taxon>Dikarya</taxon>
        <taxon>Basidiomycota</taxon>
        <taxon>Agaricomycotina</taxon>
        <taxon>Agaricomycetes</taxon>
        <taxon>Agaricomycetidae</taxon>
        <taxon>Boletales</taxon>
        <taxon>Paxilineae</taxon>
        <taxon>Paxillaceae</taxon>
        <taxon>Paxillus</taxon>
    </lineage>
</organism>
<proteinExistence type="predicted"/>
<protein>
    <recommendedName>
        <fullName evidence="5">Transmembrane protein</fullName>
    </recommendedName>
</protein>
<reference evidence="3 4" key="1">
    <citation type="submission" date="2014-06" db="EMBL/GenBank/DDBJ databases">
        <authorList>
            <consortium name="DOE Joint Genome Institute"/>
            <person name="Kuo A."/>
            <person name="Kohler A."/>
            <person name="Nagy L.G."/>
            <person name="Floudas D."/>
            <person name="Copeland A."/>
            <person name="Barry K.W."/>
            <person name="Cichocki N."/>
            <person name="Veneault-Fourrey C."/>
            <person name="LaButti K."/>
            <person name="Lindquist E.A."/>
            <person name="Lipzen A."/>
            <person name="Lundell T."/>
            <person name="Morin E."/>
            <person name="Murat C."/>
            <person name="Sun H."/>
            <person name="Tunlid A."/>
            <person name="Henrissat B."/>
            <person name="Grigoriev I.V."/>
            <person name="Hibbett D.S."/>
            <person name="Martin F."/>
            <person name="Nordberg H.P."/>
            <person name="Cantor M.N."/>
            <person name="Hua S.X."/>
        </authorList>
    </citation>
    <scope>NUCLEOTIDE SEQUENCE [LARGE SCALE GENOMIC DNA]</scope>
    <source>
        <strain evidence="3 4">ATCC 200175</strain>
    </source>
</reference>
<keyword evidence="4" id="KW-1185">Reference proteome</keyword>
<dbReference type="OrthoDB" id="2653987at2759"/>
<dbReference type="Proteomes" id="UP000053647">
    <property type="component" value="Unassembled WGS sequence"/>
</dbReference>
<dbReference type="AlphaFoldDB" id="A0A0C9SNS4"/>
<feature type="transmembrane region" description="Helical" evidence="2">
    <location>
        <begin position="245"/>
        <end position="266"/>
    </location>
</feature>
<evidence type="ECO:0000256" key="2">
    <source>
        <dbReference type="SAM" id="Phobius"/>
    </source>
</evidence>
<keyword evidence="2" id="KW-1133">Transmembrane helix</keyword>
<gene>
    <name evidence="3" type="ORF">PAXINDRAFT_172946</name>
</gene>
<dbReference type="EMBL" id="KN819633">
    <property type="protein sequence ID" value="KIJ08389.1"/>
    <property type="molecule type" value="Genomic_DNA"/>
</dbReference>
<keyword evidence="2" id="KW-0472">Membrane</keyword>
<reference evidence="4" key="2">
    <citation type="submission" date="2015-01" db="EMBL/GenBank/DDBJ databases">
        <title>Evolutionary Origins and Diversification of the Mycorrhizal Mutualists.</title>
        <authorList>
            <consortium name="DOE Joint Genome Institute"/>
            <consortium name="Mycorrhizal Genomics Consortium"/>
            <person name="Kohler A."/>
            <person name="Kuo A."/>
            <person name="Nagy L.G."/>
            <person name="Floudas D."/>
            <person name="Copeland A."/>
            <person name="Barry K.W."/>
            <person name="Cichocki N."/>
            <person name="Veneault-Fourrey C."/>
            <person name="LaButti K."/>
            <person name="Lindquist E.A."/>
            <person name="Lipzen A."/>
            <person name="Lundell T."/>
            <person name="Morin E."/>
            <person name="Murat C."/>
            <person name="Riley R."/>
            <person name="Ohm R."/>
            <person name="Sun H."/>
            <person name="Tunlid A."/>
            <person name="Henrissat B."/>
            <person name="Grigoriev I.V."/>
            <person name="Hibbett D.S."/>
            <person name="Martin F."/>
        </authorList>
    </citation>
    <scope>NUCLEOTIDE SEQUENCE [LARGE SCALE GENOMIC DNA]</scope>
    <source>
        <strain evidence="4">ATCC 200175</strain>
    </source>
</reference>
<evidence type="ECO:0008006" key="5">
    <source>
        <dbReference type="Google" id="ProtNLM"/>
    </source>
</evidence>
<evidence type="ECO:0000256" key="1">
    <source>
        <dbReference type="SAM" id="MobiDB-lite"/>
    </source>
</evidence>
<name>A0A0C9SNS4_PAXIN</name>
<sequence>MTFHVGSPSSLGTEHLKCLIHFPVAGSGGMGDSKGKSGTSNPPPASVSDDTDENSELLSVWQQRLQSITLVTSFLASMDGSLFSLTALSTDISQPAGKTSRELIYSCLAGALIFHVSAAILGYVATFALIRYRLVDVSLEEDIKLEGVLGSPSDLSTTPPAPPAQRVPRKIVLEPIHPAHYVATFLQRSSSGDSNSGSSRSPLPLPPPLSLLTRCYYTTLCLTSVGFILALTGILTYAWVGLQMYVGIFSTACLGIAVGAGIWAVFI</sequence>